<keyword evidence="2" id="KW-0808">Transferase</keyword>
<dbReference type="GO" id="GO:0005829">
    <property type="term" value="C:cytosol"/>
    <property type="evidence" value="ECO:0007669"/>
    <property type="project" value="TreeGrafter"/>
</dbReference>
<name>A0A1F7RCH1_9BACT</name>
<dbReference type="Pfam" id="PF01075">
    <property type="entry name" value="Glyco_transf_9"/>
    <property type="match status" value="1"/>
</dbReference>
<evidence type="ECO:0000313" key="3">
    <source>
        <dbReference type="EMBL" id="OGL38654.1"/>
    </source>
</evidence>
<gene>
    <name evidence="3" type="ORF">A2042_04075</name>
</gene>
<protein>
    <recommendedName>
        <fullName evidence="5">Lipopolysaccharide heptosyltransferase II</fullName>
    </recommendedName>
</protein>
<dbReference type="CDD" id="cd03789">
    <property type="entry name" value="GT9_LPS_heptosyltransferase"/>
    <property type="match status" value="1"/>
</dbReference>
<evidence type="ECO:0008006" key="5">
    <source>
        <dbReference type="Google" id="ProtNLM"/>
    </source>
</evidence>
<dbReference type="GO" id="GO:0008713">
    <property type="term" value="F:ADP-heptose-lipopolysaccharide heptosyltransferase activity"/>
    <property type="evidence" value="ECO:0007669"/>
    <property type="project" value="TreeGrafter"/>
</dbReference>
<organism evidence="3 4">
    <name type="scientific">Candidatus Schekmanbacteria bacterium GWA2_38_11</name>
    <dbReference type="NCBI Taxonomy" id="1817876"/>
    <lineage>
        <taxon>Bacteria</taxon>
        <taxon>Candidatus Schekmaniibacteriota</taxon>
    </lineage>
</organism>
<evidence type="ECO:0000256" key="2">
    <source>
        <dbReference type="ARBA" id="ARBA00022679"/>
    </source>
</evidence>
<dbReference type="GO" id="GO:0009244">
    <property type="term" value="P:lipopolysaccharide core region biosynthetic process"/>
    <property type="evidence" value="ECO:0007669"/>
    <property type="project" value="TreeGrafter"/>
</dbReference>
<dbReference type="EMBL" id="MGDB01000142">
    <property type="protein sequence ID" value="OGL38654.1"/>
    <property type="molecule type" value="Genomic_DNA"/>
</dbReference>
<comment type="caution">
    <text evidence="3">The sequence shown here is derived from an EMBL/GenBank/DDBJ whole genome shotgun (WGS) entry which is preliminary data.</text>
</comment>
<dbReference type="Proteomes" id="UP000178526">
    <property type="component" value="Unassembled WGS sequence"/>
</dbReference>
<dbReference type="SUPFAM" id="SSF53756">
    <property type="entry name" value="UDP-Glycosyltransferase/glycogen phosphorylase"/>
    <property type="match status" value="1"/>
</dbReference>
<proteinExistence type="predicted"/>
<keyword evidence="1" id="KW-0328">Glycosyltransferase</keyword>
<dbReference type="AlphaFoldDB" id="A0A1F7RCH1"/>
<dbReference type="Gene3D" id="3.40.50.2000">
    <property type="entry name" value="Glycogen Phosphorylase B"/>
    <property type="match status" value="2"/>
</dbReference>
<dbReference type="InterPro" id="IPR051199">
    <property type="entry name" value="LPS_LOS_Heptosyltrfase"/>
</dbReference>
<reference evidence="3 4" key="1">
    <citation type="journal article" date="2016" name="Nat. Commun.">
        <title>Thousands of microbial genomes shed light on interconnected biogeochemical processes in an aquifer system.</title>
        <authorList>
            <person name="Anantharaman K."/>
            <person name="Brown C.T."/>
            <person name="Hug L.A."/>
            <person name="Sharon I."/>
            <person name="Castelle C.J."/>
            <person name="Probst A.J."/>
            <person name="Thomas B.C."/>
            <person name="Singh A."/>
            <person name="Wilkins M.J."/>
            <person name="Karaoz U."/>
            <person name="Brodie E.L."/>
            <person name="Williams K.H."/>
            <person name="Hubbard S.S."/>
            <person name="Banfield J.F."/>
        </authorList>
    </citation>
    <scope>NUCLEOTIDE SEQUENCE [LARGE SCALE GENOMIC DNA]</scope>
</reference>
<dbReference type="InterPro" id="IPR002201">
    <property type="entry name" value="Glyco_trans_9"/>
</dbReference>
<evidence type="ECO:0000256" key="1">
    <source>
        <dbReference type="ARBA" id="ARBA00022676"/>
    </source>
</evidence>
<accession>A0A1F7RCH1</accession>
<dbReference type="PANTHER" id="PTHR30160">
    <property type="entry name" value="TETRAACYLDISACCHARIDE 4'-KINASE-RELATED"/>
    <property type="match status" value="1"/>
</dbReference>
<evidence type="ECO:0000313" key="4">
    <source>
        <dbReference type="Proteomes" id="UP000178526"/>
    </source>
</evidence>
<sequence>MKVSERILIIKNGAIGDFLLSLPTFHSIRMKFPEAYIEIMGNSEIIKLVEDRFYADKGISIEISGFSNFFIKDGNLPDSLVNYFKSFQKIFTYLNDKDGTFANNLSKAGVKEVYPFEILSPELFQEHAVKEFSKILNPSDIGLVTEEPKIFLNESDRQFASNFFRSHFGLFAGKSYIAIHPGSGSTKKNWPLKNFIELSEQLLKNSICNILLLSGPAEEKSVNFSEIAKIDGIIEVKDLSLHELAAILERCDLYIGNDSGITHLSAAVGIPTIAIFGPTNAKIWGPIGNMVKIISLNLSCSPCARDKMFGCEQMKCLELVTVNDLLKACKFFFASGKNKDKVEKSV</sequence>